<dbReference type="InterPro" id="IPR035983">
    <property type="entry name" value="Hect_E3_ubiquitin_ligase"/>
</dbReference>
<dbReference type="AlphaFoldDB" id="A0A913X424"/>
<sequence length="192" mass="21805">MCLSEEFDPQSDEVLDFLGTFKCFKMPTKETIKTIISEIAHQELVQKPRYILSSWAPILAQLKQDVSFTTVEAIDGLYKAKEATPKKIISLLKVDPKNEAERQTLAHLKRFIKSLEAKPLQRFLHFCTGSNVISCEGIDITFTDMSGFGRHPVVHTCGPLLEIPCTYESYPELVEEFTNVMKDDQAWAFDIA</sequence>
<name>A0A913X424_EXADI</name>
<keyword evidence="4" id="KW-1185">Reference proteome</keyword>
<keyword evidence="1" id="KW-0833">Ubl conjugation pathway</keyword>
<dbReference type="Pfam" id="PF00632">
    <property type="entry name" value="HECT"/>
    <property type="match status" value="1"/>
</dbReference>
<accession>A0A913X424</accession>
<dbReference type="InterPro" id="IPR000569">
    <property type="entry name" value="HECT_dom"/>
</dbReference>
<evidence type="ECO:0000256" key="1">
    <source>
        <dbReference type="ARBA" id="ARBA00022786"/>
    </source>
</evidence>
<evidence type="ECO:0000313" key="3">
    <source>
        <dbReference type="EnsemblMetazoa" id="XP_020898656.1"/>
    </source>
</evidence>
<evidence type="ECO:0000313" key="4">
    <source>
        <dbReference type="Proteomes" id="UP000887567"/>
    </source>
</evidence>
<dbReference type="Proteomes" id="UP000887567">
    <property type="component" value="Unplaced"/>
</dbReference>
<dbReference type="SUPFAM" id="SSF56204">
    <property type="entry name" value="Hect, E3 ligase catalytic domain"/>
    <property type="match status" value="1"/>
</dbReference>
<dbReference type="EnsemblMetazoa" id="XM_021042997.2">
    <property type="protein sequence ID" value="XP_020898656.1"/>
    <property type="gene ID" value="LOC110237411"/>
</dbReference>
<feature type="domain" description="HECT" evidence="2">
    <location>
        <begin position="83"/>
        <end position="178"/>
    </location>
</feature>
<protein>
    <recommendedName>
        <fullName evidence="2">HECT domain-containing protein</fullName>
    </recommendedName>
</protein>
<proteinExistence type="predicted"/>
<dbReference type="OMA" id="QAWAFDI"/>
<reference evidence="3" key="1">
    <citation type="submission" date="2022-11" db="UniProtKB">
        <authorList>
            <consortium name="EnsemblMetazoa"/>
        </authorList>
    </citation>
    <scope>IDENTIFICATION</scope>
</reference>
<dbReference type="GO" id="GO:0004842">
    <property type="term" value="F:ubiquitin-protein transferase activity"/>
    <property type="evidence" value="ECO:0007669"/>
    <property type="project" value="InterPro"/>
</dbReference>
<dbReference type="Gene3D" id="3.30.2410.10">
    <property type="entry name" value="Hect, E3 ligase catalytic domain"/>
    <property type="match status" value="1"/>
</dbReference>
<dbReference type="GeneID" id="110237411"/>
<dbReference type="OrthoDB" id="5980264at2759"/>
<dbReference type="RefSeq" id="XP_020898656.1">
    <property type="nucleotide sequence ID" value="XM_021042997.2"/>
</dbReference>
<evidence type="ECO:0000259" key="2">
    <source>
        <dbReference type="Pfam" id="PF00632"/>
    </source>
</evidence>
<dbReference type="KEGG" id="epa:110237411"/>
<organism evidence="3 4">
    <name type="scientific">Exaiptasia diaphana</name>
    <name type="common">Tropical sea anemone</name>
    <name type="synonym">Aiptasia pulchella</name>
    <dbReference type="NCBI Taxonomy" id="2652724"/>
    <lineage>
        <taxon>Eukaryota</taxon>
        <taxon>Metazoa</taxon>
        <taxon>Cnidaria</taxon>
        <taxon>Anthozoa</taxon>
        <taxon>Hexacorallia</taxon>
        <taxon>Actiniaria</taxon>
        <taxon>Aiptasiidae</taxon>
        <taxon>Exaiptasia</taxon>
    </lineage>
</organism>